<dbReference type="Proteomes" id="UP001409585">
    <property type="component" value="Unassembled WGS sequence"/>
</dbReference>
<keyword evidence="1" id="KW-0472">Membrane</keyword>
<keyword evidence="1" id="KW-1133">Transmembrane helix</keyword>
<keyword evidence="1" id="KW-0812">Transmembrane</keyword>
<dbReference type="EMBL" id="BAABLX010000027">
    <property type="protein sequence ID" value="GAA4947555.1"/>
    <property type="molecule type" value="Genomic_DNA"/>
</dbReference>
<feature type="transmembrane region" description="Helical" evidence="1">
    <location>
        <begin position="174"/>
        <end position="192"/>
    </location>
</feature>
<protein>
    <submittedName>
        <fullName evidence="3">HupE/UreJ family protein</fullName>
    </submittedName>
</protein>
<evidence type="ECO:0000256" key="2">
    <source>
        <dbReference type="SAM" id="SignalP"/>
    </source>
</evidence>
<evidence type="ECO:0000313" key="4">
    <source>
        <dbReference type="Proteomes" id="UP001409585"/>
    </source>
</evidence>
<dbReference type="InterPro" id="IPR032809">
    <property type="entry name" value="Put_HupE_UreJ"/>
</dbReference>
<feature type="signal peptide" evidence="2">
    <location>
        <begin position="1"/>
        <end position="26"/>
    </location>
</feature>
<feature type="transmembrane region" description="Helical" evidence="1">
    <location>
        <begin position="227"/>
        <end position="247"/>
    </location>
</feature>
<name>A0AAV3U453_9ALTE</name>
<organism evidence="3 4">
    <name type="scientific">Halioxenophilus aromaticivorans</name>
    <dbReference type="NCBI Taxonomy" id="1306992"/>
    <lineage>
        <taxon>Bacteria</taxon>
        <taxon>Pseudomonadati</taxon>
        <taxon>Pseudomonadota</taxon>
        <taxon>Gammaproteobacteria</taxon>
        <taxon>Alteromonadales</taxon>
        <taxon>Alteromonadaceae</taxon>
        <taxon>Halioxenophilus</taxon>
    </lineage>
</organism>
<evidence type="ECO:0000313" key="3">
    <source>
        <dbReference type="EMBL" id="GAA4947555.1"/>
    </source>
</evidence>
<accession>A0AAV3U453</accession>
<feature type="chain" id="PRO_5043696847" evidence="2">
    <location>
        <begin position="27"/>
        <end position="322"/>
    </location>
</feature>
<evidence type="ECO:0000256" key="1">
    <source>
        <dbReference type="SAM" id="Phobius"/>
    </source>
</evidence>
<feature type="transmembrane region" description="Helical" evidence="1">
    <location>
        <begin position="198"/>
        <end position="215"/>
    </location>
</feature>
<feature type="transmembrane region" description="Helical" evidence="1">
    <location>
        <begin position="145"/>
        <end position="162"/>
    </location>
</feature>
<proteinExistence type="predicted"/>
<dbReference type="RefSeq" id="WP_345423663.1">
    <property type="nucleotide sequence ID" value="NZ_AP031496.1"/>
</dbReference>
<sequence length="322" mass="34889">MKVQLLRALMSMLLLILAVGSSSVMAHSTPVASLDIREGRSGVLMLEWTYYSTNSDQPPTVQWPAHCQERYPRLDCGQRGLLGVLSMPQIGEQYSAAVVKVHPREGRMRTYTLTGSNRSLMLTADGKLPWRTIASAYIPLGVEHIMLGVDHLLFVLGLIVLVSSTPVLVKTITAFTVAHSITLAAATLGWVGVPEKPVNAAIALSIVILAVEVLRYRAGQRSLSAQWPWLIAFGFGLLHGFGFAGAMTEVGLDAQNLPLALLFFNLGVELGQLAFVFVVLGLYHAHRKLEAIPPAWTSTAGIYAMGGIASYWFIGRVLALVV</sequence>
<feature type="transmembrane region" description="Helical" evidence="1">
    <location>
        <begin position="295"/>
        <end position="314"/>
    </location>
</feature>
<gene>
    <name evidence="3" type="ORF">GCM10025791_29040</name>
</gene>
<feature type="transmembrane region" description="Helical" evidence="1">
    <location>
        <begin position="259"/>
        <end position="283"/>
    </location>
</feature>
<dbReference type="Pfam" id="PF13795">
    <property type="entry name" value="HupE_UreJ_2"/>
    <property type="match status" value="1"/>
</dbReference>
<comment type="caution">
    <text evidence="3">The sequence shown here is derived from an EMBL/GenBank/DDBJ whole genome shotgun (WGS) entry which is preliminary data.</text>
</comment>
<reference evidence="4" key="1">
    <citation type="journal article" date="2019" name="Int. J. Syst. Evol. Microbiol.">
        <title>The Global Catalogue of Microorganisms (GCM) 10K type strain sequencing project: providing services to taxonomists for standard genome sequencing and annotation.</title>
        <authorList>
            <consortium name="The Broad Institute Genomics Platform"/>
            <consortium name="The Broad Institute Genome Sequencing Center for Infectious Disease"/>
            <person name="Wu L."/>
            <person name="Ma J."/>
        </authorList>
    </citation>
    <scope>NUCLEOTIDE SEQUENCE [LARGE SCALE GENOMIC DNA]</scope>
    <source>
        <strain evidence="4">JCM 19134</strain>
    </source>
</reference>
<keyword evidence="2" id="KW-0732">Signal</keyword>
<dbReference type="AlphaFoldDB" id="A0AAV3U453"/>
<keyword evidence="4" id="KW-1185">Reference proteome</keyword>